<dbReference type="EMBL" id="LXQA010514580">
    <property type="protein sequence ID" value="MCI56586.1"/>
    <property type="molecule type" value="Genomic_DNA"/>
</dbReference>
<evidence type="ECO:0000313" key="1">
    <source>
        <dbReference type="EMBL" id="MCI56586.1"/>
    </source>
</evidence>
<keyword evidence="2" id="KW-1185">Reference proteome</keyword>
<proteinExistence type="predicted"/>
<reference evidence="1 2" key="1">
    <citation type="journal article" date="2018" name="Front. Plant Sci.">
        <title>Red Clover (Trifolium pratense) and Zigzag Clover (T. medium) - A Picture of Genomic Similarities and Differences.</title>
        <authorList>
            <person name="Dluhosova J."/>
            <person name="Istvanek J."/>
            <person name="Nedelnik J."/>
            <person name="Repkova J."/>
        </authorList>
    </citation>
    <scope>NUCLEOTIDE SEQUENCE [LARGE SCALE GENOMIC DNA]</scope>
    <source>
        <strain evidence="2">cv. 10/8</strain>
        <tissue evidence="1">Leaf</tissue>
    </source>
</reference>
<feature type="non-terminal residue" evidence="1">
    <location>
        <position position="1"/>
    </location>
</feature>
<accession>A0A392T916</accession>
<sequence>SAEDNNKPVFSDLQFPRQLQQNQCADFFAKLGVSSDADFSVHTTAPKAFMMSS</sequence>
<dbReference type="Proteomes" id="UP000265520">
    <property type="component" value="Unassembled WGS sequence"/>
</dbReference>
<name>A0A392T916_9FABA</name>
<dbReference type="AlphaFoldDB" id="A0A392T916"/>
<protein>
    <submittedName>
        <fullName evidence="1">Uncharacterized protein</fullName>
    </submittedName>
</protein>
<organism evidence="1 2">
    <name type="scientific">Trifolium medium</name>
    <dbReference type="NCBI Taxonomy" id="97028"/>
    <lineage>
        <taxon>Eukaryota</taxon>
        <taxon>Viridiplantae</taxon>
        <taxon>Streptophyta</taxon>
        <taxon>Embryophyta</taxon>
        <taxon>Tracheophyta</taxon>
        <taxon>Spermatophyta</taxon>
        <taxon>Magnoliopsida</taxon>
        <taxon>eudicotyledons</taxon>
        <taxon>Gunneridae</taxon>
        <taxon>Pentapetalae</taxon>
        <taxon>rosids</taxon>
        <taxon>fabids</taxon>
        <taxon>Fabales</taxon>
        <taxon>Fabaceae</taxon>
        <taxon>Papilionoideae</taxon>
        <taxon>50 kb inversion clade</taxon>
        <taxon>NPAAA clade</taxon>
        <taxon>Hologalegina</taxon>
        <taxon>IRL clade</taxon>
        <taxon>Trifolieae</taxon>
        <taxon>Trifolium</taxon>
    </lineage>
</organism>
<evidence type="ECO:0000313" key="2">
    <source>
        <dbReference type="Proteomes" id="UP000265520"/>
    </source>
</evidence>
<comment type="caution">
    <text evidence="1">The sequence shown here is derived from an EMBL/GenBank/DDBJ whole genome shotgun (WGS) entry which is preliminary data.</text>
</comment>